<dbReference type="InterPro" id="IPR024108">
    <property type="entry name" value="Tyr-tRNA-ligase_bac_2"/>
</dbReference>
<feature type="binding site" evidence="9">
    <location>
        <position position="261"/>
    </location>
    <ligand>
        <name>ATP</name>
        <dbReference type="ChEBI" id="CHEBI:30616"/>
    </ligand>
</feature>
<comment type="function">
    <text evidence="9">Catalyzes the attachment of tyrosine to tRNA(Tyr) in a two-step reaction: tyrosine is first activated by ATP to form Tyr-AMP and then transferred to the acceptor end of tRNA(Tyr).</text>
</comment>
<feature type="short sequence motif" description="'HIGH' region" evidence="9">
    <location>
        <begin position="74"/>
        <end position="83"/>
    </location>
</feature>
<comment type="caution">
    <text evidence="12">The sequence shown here is derived from an EMBL/GenBank/DDBJ whole genome shotgun (WGS) entry which is preliminary data.</text>
</comment>
<dbReference type="EC" id="6.1.1.1" evidence="9"/>
<comment type="subunit">
    <text evidence="9">Homodimer.</text>
</comment>
<dbReference type="InterPro" id="IPR001412">
    <property type="entry name" value="aa-tRNA-synth_I_CS"/>
</dbReference>
<dbReference type="NCBIfam" id="TIGR00234">
    <property type="entry name" value="tyrS"/>
    <property type="match status" value="1"/>
</dbReference>
<evidence type="ECO:0000259" key="11">
    <source>
        <dbReference type="SMART" id="SM00363"/>
    </source>
</evidence>
<feature type="domain" description="RNA-binding S4" evidence="11">
    <location>
        <begin position="368"/>
        <end position="426"/>
    </location>
</feature>
<keyword evidence="3 9" id="KW-0547">Nucleotide-binding</keyword>
<dbReference type="InterPro" id="IPR002305">
    <property type="entry name" value="aa-tRNA-synth_Ic"/>
</dbReference>
<keyword evidence="5 10" id="KW-0694">RNA-binding</keyword>
<keyword evidence="7 9" id="KW-0030">Aminoacyl-tRNA synthetase</keyword>
<dbReference type="CDD" id="cd00165">
    <property type="entry name" value="S4"/>
    <property type="match status" value="1"/>
</dbReference>
<proteinExistence type="inferred from homology"/>
<evidence type="ECO:0000256" key="1">
    <source>
        <dbReference type="ARBA" id="ARBA00022490"/>
    </source>
</evidence>
<dbReference type="Proteomes" id="UP001229209">
    <property type="component" value="Unassembled WGS sequence"/>
</dbReference>
<dbReference type="PROSITE" id="PS50889">
    <property type="entry name" value="S4"/>
    <property type="match status" value="1"/>
</dbReference>
<evidence type="ECO:0000256" key="8">
    <source>
        <dbReference type="ARBA" id="ARBA00048248"/>
    </source>
</evidence>
<dbReference type="InterPro" id="IPR036986">
    <property type="entry name" value="S4_RNA-bd_sf"/>
</dbReference>
<feature type="short sequence motif" description="'KMSKS' region" evidence="9">
    <location>
        <begin position="258"/>
        <end position="262"/>
    </location>
</feature>
<accession>A0ABT9LSL8</accession>
<protein>
    <recommendedName>
        <fullName evidence="9">Tyrosine--tRNA ligase</fullName>
        <ecNumber evidence="9">6.1.1.1</ecNumber>
    </recommendedName>
    <alternativeName>
        <fullName evidence="9">Tyrosyl-tRNA synthetase</fullName>
        <shortName evidence="9">TyrRS</shortName>
    </alternativeName>
</protein>
<evidence type="ECO:0000256" key="10">
    <source>
        <dbReference type="PROSITE-ProRule" id="PRU00182"/>
    </source>
</evidence>
<evidence type="ECO:0000256" key="9">
    <source>
        <dbReference type="HAMAP-Rule" id="MF_02007"/>
    </source>
</evidence>
<dbReference type="EMBL" id="JAURUO010000001">
    <property type="protein sequence ID" value="MDP9727250.1"/>
    <property type="molecule type" value="Genomic_DNA"/>
</dbReference>
<keyword evidence="4 9" id="KW-0067">ATP-binding</keyword>
<gene>
    <name evidence="9" type="primary">tyrS</name>
    <name evidence="12" type="ORF">J2S04_000172</name>
</gene>
<evidence type="ECO:0000256" key="5">
    <source>
        <dbReference type="ARBA" id="ARBA00022884"/>
    </source>
</evidence>
<comment type="similarity">
    <text evidence="9">Belongs to the class-I aminoacyl-tRNA synthetase family. TyrS type 2 subfamily.</text>
</comment>
<evidence type="ECO:0000256" key="3">
    <source>
        <dbReference type="ARBA" id="ARBA00022741"/>
    </source>
</evidence>
<dbReference type="SUPFAM" id="SSF55174">
    <property type="entry name" value="Alpha-L RNA-binding motif"/>
    <property type="match status" value="1"/>
</dbReference>
<dbReference type="Pfam" id="PF00579">
    <property type="entry name" value="tRNA-synt_1b"/>
    <property type="match status" value="1"/>
</dbReference>
<dbReference type="PANTHER" id="PTHR11766">
    <property type="entry name" value="TYROSYL-TRNA SYNTHETASE"/>
    <property type="match status" value="1"/>
</dbReference>
<dbReference type="PROSITE" id="PS00178">
    <property type="entry name" value="AA_TRNA_LIGASE_I"/>
    <property type="match status" value="1"/>
</dbReference>
<name>A0ABT9LSL8_9BACL</name>
<dbReference type="PRINTS" id="PR01040">
    <property type="entry name" value="TRNASYNTHTYR"/>
</dbReference>
<dbReference type="InterPro" id="IPR002307">
    <property type="entry name" value="Tyr-tRNA-ligase"/>
</dbReference>
<keyword evidence="6 9" id="KW-0648">Protein biosynthesis</keyword>
<dbReference type="SMART" id="SM00363">
    <property type="entry name" value="S4"/>
    <property type="match status" value="1"/>
</dbReference>
<dbReference type="Gene3D" id="3.10.290.10">
    <property type="entry name" value="RNA-binding S4 domain"/>
    <property type="match status" value="1"/>
</dbReference>
<evidence type="ECO:0000256" key="4">
    <source>
        <dbReference type="ARBA" id="ARBA00022840"/>
    </source>
</evidence>
<evidence type="ECO:0000256" key="7">
    <source>
        <dbReference type="ARBA" id="ARBA00023146"/>
    </source>
</evidence>
<dbReference type="HAMAP" id="MF_02007">
    <property type="entry name" value="Tyr_tRNA_synth_type2"/>
    <property type="match status" value="1"/>
</dbReference>
<keyword evidence="2 9" id="KW-0436">Ligase</keyword>
<evidence type="ECO:0000313" key="12">
    <source>
        <dbReference type="EMBL" id="MDP9727250.1"/>
    </source>
</evidence>
<evidence type="ECO:0000256" key="6">
    <source>
        <dbReference type="ARBA" id="ARBA00022917"/>
    </source>
</evidence>
<sequence>MIPGRYNFPFYLMEVDLDMTATHVPVEIEKEVERQFAMIAQGTAEIVPETELKDKLRKCLMENRPLRLKLGMDPTAPDIHLGHAVVLQKIRQMQEFGHQVHLVIGDFTGQVGDPTGKSETRTQLSREQVQENAKTYVTQVFKILDPKRTEIVYNSSWLSALTFADVVRLASYVTVARMLERDDFHKRYVENRPIHIHEFFYPLMQAYDSVALQTDIEFGGTDQKFNLLMGRTLQKEFQQDMQVVLMMPLLEGLDGVHKMSKSLGNYVGVNEDLHTMFGKLMSIPDELLPKYYLLLLTPAQTEYENWLQSLKNGTLHPRDAKMQVAAELVRRFHGDDAVQKALEHWQQVFQKRELPSDIPDVSVSESLIWVVKALTELGLAKSNGEARRLIEGGAVRWNGEKIDNVDAELNFSDGDILQVGKRQFVRIRLS</sequence>
<dbReference type="Pfam" id="PF22421">
    <property type="entry name" value="SYY_C-terminal"/>
    <property type="match status" value="1"/>
</dbReference>
<dbReference type="InterPro" id="IPR002942">
    <property type="entry name" value="S4_RNA-bd"/>
</dbReference>
<comment type="subcellular location">
    <subcellularLocation>
        <location evidence="9">Cytoplasm</location>
    </subcellularLocation>
</comment>
<dbReference type="PANTHER" id="PTHR11766:SF1">
    <property type="entry name" value="TYROSINE--TRNA LIGASE"/>
    <property type="match status" value="1"/>
</dbReference>
<dbReference type="CDD" id="cd00805">
    <property type="entry name" value="TyrRS_core"/>
    <property type="match status" value="1"/>
</dbReference>
<comment type="catalytic activity">
    <reaction evidence="8 9">
        <text>tRNA(Tyr) + L-tyrosine + ATP = L-tyrosyl-tRNA(Tyr) + AMP + diphosphate + H(+)</text>
        <dbReference type="Rhea" id="RHEA:10220"/>
        <dbReference type="Rhea" id="RHEA-COMP:9706"/>
        <dbReference type="Rhea" id="RHEA-COMP:9707"/>
        <dbReference type="ChEBI" id="CHEBI:15378"/>
        <dbReference type="ChEBI" id="CHEBI:30616"/>
        <dbReference type="ChEBI" id="CHEBI:33019"/>
        <dbReference type="ChEBI" id="CHEBI:58315"/>
        <dbReference type="ChEBI" id="CHEBI:78442"/>
        <dbReference type="ChEBI" id="CHEBI:78536"/>
        <dbReference type="ChEBI" id="CHEBI:456215"/>
        <dbReference type="EC" id="6.1.1.1"/>
    </reaction>
</comment>
<dbReference type="GO" id="GO:0004831">
    <property type="term" value="F:tyrosine-tRNA ligase activity"/>
    <property type="evidence" value="ECO:0007669"/>
    <property type="project" value="UniProtKB-EC"/>
</dbReference>
<keyword evidence="1 9" id="KW-0963">Cytoplasm</keyword>
<keyword evidence="13" id="KW-1185">Reference proteome</keyword>
<evidence type="ECO:0000256" key="2">
    <source>
        <dbReference type="ARBA" id="ARBA00022598"/>
    </source>
</evidence>
<organism evidence="12 13">
    <name type="scientific">Alicyclobacillus tolerans</name>
    <dbReference type="NCBI Taxonomy" id="90970"/>
    <lineage>
        <taxon>Bacteria</taxon>
        <taxon>Bacillati</taxon>
        <taxon>Bacillota</taxon>
        <taxon>Bacilli</taxon>
        <taxon>Bacillales</taxon>
        <taxon>Alicyclobacillaceae</taxon>
        <taxon>Alicyclobacillus</taxon>
    </lineage>
</organism>
<dbReference type="InterPro" id="IPR024088">
    <property type="entry name" value="Tyr-tRNA-ligase_bac-type"/>
</dbReference>
<dbReference type="Gene3D" id="3.40.50.620">
    <property type="entry name" value="HUPs"/>
    <property type="match status" value="1"/>
</dbReference>
<evidence type="ECO:0000313" key="13">
    <source>
        <dbReference type="Proteomes" id="UP001229209"/>
    </source>
</evidence>
<dbReference type="SUPFAM" id="SSF52374">
    <property type="entry name" value="Nucleotidylyl transferase"/>
    <property type="match status" value="1"/>
</dbReference>
<dbReference type="InterPro" id="IPR054608">
    <property type="entry name" value="SYY-like_C"/>
</dbReference>
<dbReference type="InterPro" id="IPR014729">
    <property type="entry name" value="Rossmann-like_a/b/a_fold"/>
</dbReference>
<dbReference type="Gene3D" id="1.10.240.10">
    <property type="entry name" value="Tyrosyl-Transfer RNA Synthetase"/>
    <property type="match status" value="1"/>
</dbReference>
<reference evidence="12 13" key="1">
    <citation type="submission" date="2023-07" db="EMBL/GenBank/DDBJ databases">
        <title>Genomic Encyclopedia of Type Strains, Phase IV (KMG-IV): sequencing the most valuable type-strain genomes for metagenomic binning, comparative biology and taxonomic classification.</title>
        <authorList>
            <person name="Goeker M."/>
        </authorList>
    </citation>
    <scope>NUCLEOTIDE SEQUENCE [LARGE SCALE GENOMIC DNA]</scope>
    <source>
        <strain evidence="12 13">DSM 25924</strain>
    </source>
</reference>